<evidence type="ECO:0000259" key="7">
    <source>
        <dbReference type="Pfam" id="PF16531"/>
    </source>
</evidence>
<evidence type="ECO:0000256" key="2">
    <source>
        <dbReference type="ARBA" id="ARBA00022490"/>
    </source>
</evidence>
<name>A0A5S6R0R0_TRIMR</name>
<evidence type="ECO:0000256" key="1">
    <source>
        <dbReference type="ARBA" id="ARBA00004300"/>
    </source>
</evidence>
<dbReference type="GO" id="GO:0005813">
    <property type="term" value="C:centrosome"/>
    <property type="evidence" value="ECO:0007669"/>
    <property type="project" value="UniProtKB-SubCell"/>
</dbReference>
<dbReference type="Proteomes" id="UP000046395">
    <property type="component" value="Unassembled WGS sequence"/>
</dbReference>
<proteinExistence type="predicted"/>
<dbReference type="WBParaSite" id="TMUE_3000012752.2">
    <property type="protein sequence ID" value="TMUE_3000012752.2"/>
    <property type="gene ID" value="WBGene00302862"/>
</dbReference>
<keyword evidence="5" id="KW-0131">Cell cycle</keyword>
<feature type="coiled-coil region" evidence="6">
    <location>
        <begin position="184"/>
        <end position="342"/>
    </location>
</feature>
<evidence type="ECO:0000256" key="5">
    <source>
        <dbReference type="ARBA" id="ARBA00023306"/>
    </source>
</evidence>
<evidence type="ECO:0000256" key="4">
    <source>
        <dbReference type="ARBA" id="ARBA00023212"/>
    </source>
</evidence>
<evidence type="ECO:0000313" key="8">
    <source>
        <dbReference type="Proteomes" id="UP000046395"/>
    </source>
</evidence>
<dbReference type="PANTHER" id="PTHR44281:SF2">
    <property type="entry name" value="SPINDLE ASSEMBLY ABNORMAL PROTEIN 6 HOMOLOG"/>
    <property type="match status" value="1"/>
</dbReference>
<sequence>MTDRAVANVATHPNELNDVPLYAKKLPLSFVQNGQKLKVNANFKLFKSTLPTTEHLLQKLFIKLTRDDDPLLLLTTTILQEDYHRMKESQNLLVDFQSFSQKLIDLLELVLFEAEKTEPRFVIELQLTKSGTAELSESDNAILEVVEVNRFRRLTHLFLELQFAPTEQLQKHLCSLVIGLTKERAGLQKQLFQLDEELKKEKKKEEETVRRHESQLESARNRHLKSVAELQARHEEEKAKLENTISKINLDFQAECDQLRTSLSELEAARTECATISSENIELRQEIDGARREVVEAEKIVNQLQSRLCGAEQEILEKESIIFESEERLENAFATLKRTEETVAKQAAIITQLQTKYADQVDETQKGIHILRRFKDEIMINHRKASLRARIALEQEKKVEQYELEIKEMKKKMESLKEENNQLNEQVNRNSKEMDDLRKSLNDVMAQMEGKEKIICYLNKRIRSPLPHGALGTTPCDLPYKPVLNVVPTDLLGATVIQSGLDKTTDASGSKLDPKYLLPNLPPLLSNLHIDDQNAQER</sequence>
<dbReference type="Gene3D" id="2.170.210.20">
    <property type="entry name" value="Spindle assembly abnormal protein 6, N-terminal domain"/>
    <property type="match status" value="1"/>
</dbReference>
<keyword evidence="3 6" id="KW-0175">Coiled coil</keyword>
<keyword evidence="4" id="KW-0206">Cytoskeleton</keyword>
<evidence type="ECO:0000313" key="10">
    <source>
        <dbReference type="WBParaSite" id="TMUE_3000012752.2"/>
    </source>
</evidence>
<reference evidence="9" key="2">
    <citation type="submission" date="2019-12" db="UniProtKB">
        <authorList>
            <consortium name="WormBaseParasite"/>
        </authorList>
    </citation>
    <scope>IDENTIFICATION</scope>
</reference>
<evidence type="ECO:0000256" key="6">
    <source>
        <dbReference type="SAM" id="Coils"/>
    </source>
</evidence>
<protein>
    <submittedName>
        <fullName evidence="9 10">SAS-6_N domain-containing protein</fullName>
    </submittedName>
</protein>
<dbReference type="PANTHER" id="PTHR44281">
    <property type="entry name" value="SPINDLE ASSEMBLY ABNORMAL PROTEIN 6 HOMOLOG"/>
    <property type="match status" value="1"/>
</dbReference>
<feature type="domain" description="Spindle assembly abnormal protein 6 N-terminal" evidence="7">
    <location>
        <begin position="24"/>
        <end position="161"/>
    </location>
</feature>
<keyword evidence="2" id="KW-0963">Cytoplasm</keyword>
<dbReference type="STRING" id="70415.A0A5S6R0R0"/>
<evidence type="ECO:0000313" key="9">
    <source>
        <dbReference type="WBParaSite" id="TMUE_3000012752.1"/>
    </source>
</evidence>
<dbReference type="WBParaSite" id="TMUE_3000012752.1">
    <property type="protein sequence ID" value="TMUE_3000012752.1"/>
    <property type="gene ID" value="WBGene00302862"/>
</dbReference>
<accession>A0A5S6R0R0</accession>
<reference evidence="8" key="1">
    <citation type="submission" date="2014-03" db="EMBL/GenBank/DDBJ databases">
        <title>The whipworm genome and dual-species transcriptomics of an intimate host-pathogen interaction.</title>
        <authorList>
            <person name="Foth B.J."/>
            <person name="Tsai I.J."/>
            <person name="Reid A.J."/>
            <person name="Bancroft A.J."/>
            <person name="Nichol S."/>
            <person name="Tracey A."/>
            <person name="Holroyd N."/>
            <person name="Cotton J.A."/>
            <person name="Stanley E.J."/>
            <person name="Zarowiecki M."/>
            <person name="Liu J.Z."/>
            <person name="Huckvale T."/>
            <person name="Cooper P.J."/>
            <person name="Grencis R.K."/>
            <person name="Berriman M."/>
        </authorList>
    </citation>
    <scope>NUCLEOTIDE SEQUENCE [LARGE SCALE GENOMIC DNA]</scope>
    <source>
        <strain evidence="8">Edinburgh</strain>
    </source>
</reference>
<dbReference type="AlphaFoldDB" id="A0A5S6R0R0"/>
<dbReference type="InterPro" id="IPR038558">
    <property type="entry name" value="SAS-6_N_sf"/>
</dbReference>
<comment type="subcellular location">
    <subcellularLocation>
        <location evidence="1">Cytoplasm</location>
        <location evidence="1">Cytoskeleton</location>
        <location evidence="1">Microtubule organizing center</location>
        <location evidence="1">Centrosome</location>
    </subcellularLocation>
</comment>
<evidence type="ECO:0000256" key="3">
    <source>
        <dbReference type="ARBA" id="ARBA00023054"/>
    </source>
</evidence>
<dbReference type="InterPro" id="IPR032396">
    <property type="entry name" value="SAS-6_N"/>
</dbReference>
<organism evidence="8 9">
    <name type="scientific">Trichuris muris</name>
    <name type="common">Mouse whipworm</name>
    <dbReference type="NCBI Taxonomy" id="70415"/>
    <lineage>
        <taxon>Eukaryota</taxon>
        <taxon>Metazoa</taxon>
        <taxon>Ecdysozoa</taxon>
        <taxon>Nematoda</taxon>
        <taxon>Enoplea</taxon>
        <taxon>Dorylaimia</taxon>
        <taxon>Trichinellida</taxon>
        <taxon>Trichuridae</taxon>
        <taxon>Trichuris</taxon>
    </lineage>
</organism>
<dbReference type="Pfam" id="PF16531">
    <property type="entry name" value="SAS-6_N"/>
    <property type="match status" value="1"/>
</dbReference>
<feature type="coiled-coil region" evidence="6">
    <location>
        <begin position="392"/>
        <end position="454"/>
    </location>
</feature>
<keyword evidence="8" id="KW-1185">Reference proteome</keyword>